<dbReference type="Proteomes" id="UP000280434">
    <property type="component" value="Unassembled WGS sequence"/>
</dbReference>
<evidence type="ECO:0000313" key="4">
    <source>
        <dbReference type="Proteomes" id="UP000280434"/>
    </source>
</evidence>
<dbReference type="InterPro" id="IPR011049">
    <property type="entry name" value="Serralysin-like_metalloprot_C"/>
</dbReference>
<comment type="caution">
    <text evidence="3">The sequence shown here is derived from an EMBL/GenBank/DDBJ whole genome shotgun (WGS) entry which is preliminary data.</text>
</comment>
<name>A0A494X5J2_9BURK</name>
<dbReference type="InterPro" id="IPR010566">
    <property type="entry name" value="Haemolys_ca-bd"/>
</dbReference>
<feature type="domain" description="Haemolysin-type calcium binding-related" evidence="2">
    <location>
        <begin position="565"/>
        <end position="602"/>
    </location>
</feature>
<feature type="domain" description="Haemolysin-type calcium binding-related" evidence="2">
    <location>
        <begin position="130"/>
        <end position="167"/>
    </location>
</feature>
<sequence length="787" mass="82614">YFDQASRQPKLVFADGTSWDYKSITDRLVFTDTSTGSHWLYGLQGVNNRIVGAASDTLIAGNLNDTITAGKNSTLNGGAGTDTFIVNQGTGHVTLNEPYNKTGGTNQDVVQLGAGITAANTQITRDLSNNLVLSFGNGDQLTINGYFNQPLSRPKLVFADGTSWDYKTITDRLVFTDTSTGSHWLYGLQGVNNRIVGAAGDMLIAGNLNDTITAGKDNTLNAGAGTDTFIVNQGTGHVTLNEPYNKTGGTNQDVVQLGVGITATGTQITRDLSNNLILSFGNGDQLTINGYFNQPLSRPKLVFADGTSWDYKSITDRLVFTDTSTGNHWLYGLQGVNNRIVGAAGDMLIAGNLNDTLTAGKDNTLNAGAGTDTFIVNQGAGHVTLNEAYNKTGGTNQDVVQLGAGITAASTQITRDLSNNLALSFGNGDQLTISGYFGDASHQPKLVFADGTSWDYKTITDRLVFTDTSTGNHWLYGLHGVNNRIVGAAGDTLIAGNLNDTLTAGKDNTLNAGTGIDTFVVNQGAGHVTLNEAYNKTGGTNQDVVQLGAGITAAGTQIARDLSNNLVLSFGNGDQLTINGYFNQPLSRPKLVFADGTSWDYKTITDRLVFTDTSTGNHWLYGLQGVNNHIVGAAGDTIIAGNLNDTLTAGKNDTLNAGAGADTFVVNQGAGHVTLNEYNGKTGGSNQDVVQFGGNIASDQLLWRQVGNNLEVDVIGTGDSLTLNGWYSGGASHVHEFKAGDGKVLLDADVAKLVNAMASFAPPAAGQATLSPQSEAALKPVIAANWH</sequence>
<feature type="non-terminal residue" evidence="3">
    <location>
        <position position="1"/>
    </location>
</feature>
<keyword evidence="1" id="KW-0106">Calcium</keyword>
<evidence type="ECO:0000313" key="3">
    <source>
        <dbReference type="EMBL" id="RKP45640.1"/>
    </source>
</evidence>
<organism evidence="3 4">
    <name type="scientific">Trinickia fusca</name>
    <dbReference type="NCBI Taxonomy" id="2419777"/>
    <lineage>
        <taxon>Bacteria</taxon>
        <taxon>Pseudomonadati</taxon>
        <taxon>Pseudomonadota</taxon>
        <taxon>Betaproteobacteria</taxon>
        <taxon>Burkholderiales</taxon>
        <taxon>Burkholderiaceae</taxon>
        <taxon>Trinickia</taxon>
    </lineage>
</organism>
<reference evidence="3 4" key="1">
    <citation type="submission" date="2018-10" db="EMBL/GenBank/DDBJ databases">
        <title>Paraburkholderia sp. 7MK8-2, isolated from soil.</title>
        <authorList>
            <person name="Gao Z.-H."/>
            <person name="Qiu L.-H."/>
        </authorList>
    </citation>
    <scope>NUCLEOTIDE SEQUENCE [LARGE SCALE GENOMIC DNA]</scope>
    <source>
        <strain evidence="3 4">7MK8-2</strain>
    </source>
</reference>
<dbReference type="EMBL" id="RBZV01000009">
    <property type="protein sequence ID" value="RKP45640.1"/>
    <property type="molecule type" value="Genomic_DNA"/>
</dbReference>
<gene>
    <name evidence="3" type="ORF">D7S89_20115</name>
</gene>
<dbReference type="AlphaFoldDB" id="A0A494X5J2"/>
<feature type="domain" description="Haemolysin-type calcium binding-related" evidence="2">
    <location>
        <begin position="275"/>
        <end position="312"/>
    </location>
</feature>
<proteinExistence type="predicted"/>
<keyword evidence="4" id="KW-1185">Reference proteome</keyword>
<evidence type="ECO:0000256" key="1">
    <source>
        <dbReference type="ARBA" id="ARBA00022837"/>
    </source>
</evidence>
<dbReference type="SUPFAM" id="SSF51120">
    <property type="entry name" value="beta-Roll"/>
    <property type="match status" value="5"/>
</dbReference>
<dbReference type="Pfam" id="PF06594">
    <property type="entry name" value="HCBP_related"/>
    <property type="match status" value="4"/>
</dbReference>
<evidence type="ECO:0000259" key="2">
    <source>
        <dbReference type="Pfam" id="PF06594"/>
    </source>
</evidence>
<dbReference type="Gene3D" id="2.150.10.10">
    <property type="entry name" value="Serralysin-like metalloprotease, C-terminal"/>
    <property type="match status" value="2"/>
</dbReference>
<protein>
    <recommendedName>
        <fullName evidence="2">Haemolysin-type calcium binding-related domain-containing protein</fullName>
    </recommendedName>
</protein>
<dbReference type="RefSeq" id="WP_281273166.1">
    <property type="nucleotide sequence ID" value="NZ_RBZV01000009.1"/>
</dbReference>
<accession>A0A494X5J2</accession>
<feature type="domain" description="Haemolysin-type calcium binding-related" evidence="2">
    <location>
        <begin position="421"/>
        <end position="457"/>
    </location>
</feature>